<keyword evidence="5" id="KW-0067">ATP-binding</keyword>
<dbReference type="GO" id="GO:0003689">
    <property type="term" value="F:DNA clamp loader activity"/>
    <property type="evidence" value="ECO:0007669"/>
    <property type="project" value="TreeGrafter"/>
</dbReference>
<dbReference type="Gene3D" id="1.10.8.60">
    <property type="match status" value="1"/>
</dbReference>
<dbReference type="Pfam" id="PF21960">
    <property type="entry name" value="RCF1-5-like_lid"/>
    <property type="match status" value="1"/>
</dbReference>
<dbReference type="FunFam" id="3.40.50.300:FF:000237">
    <property type="entry name" value="replication factor C subunit 4"/>
    <property type="match status" value="1"/>
</dbReference>
<dbReference type="STRING" id="5286.A0A0K3CHC9"/>
<dbReference type="GO" id="GO:0006281">
    <property type="term" value="P:DNA repair"/>
    <property type="evidence" value="ECO:0007669"/>
    <property type="project" value="TreeGrafter"/>
</dbReference>
<dbReference type="GO" id="GO:0031391">
    <property type="term" value="C:Elg1 RFC-like complex"/>
    <property type="evidence" value="ECO:0007669"/>
    <property type="project" value="UniProtKB-ARBA"/>
</dbReference>
<evidence type="ECO:0000256" key="8">
    <source>
        <dbReference type="SAM" id="MobiDB-lite"/>
    </source>
</evidence>
<keyword evidence="6" id="KW-0539">Nucleus</keyword>
<proteinExistence type="inferred from homology"/>
<dbReference type="AlphaFoldDB" id="A0A0K3CHC9"/>
<sequence>MASKPANAFAALFAGAKAKQSASSKAAAAPDDAVDDDDELMGDDATSKPKTPVFKGSGLGAGPRHFVDPANQPWVEKYRPKNLGEVSAQDHTVQVLQKTLGSSNLPHMLFYGPPGTGKTSTILALCKQLFGPQLYRSRVLELNASDERGISVVREKIKNFAKTTVTTNHDPTYPAPPFKIIILDEADSMTQDAQSALRRIMENHSKITRFCLICNYVTRIIEPIASRCSKFRFKPLDTGSTGMRLKEICLAEKVDCPEDALDALIRTSDGDLRRAITYLQSASRLASATKEPITAVTVQEIGGVVPDGVMRTLGRALGVRDEEEDGDVEMGEAKMGRFERVRMAVEKVTREGYSAVQVLSQLHDLIILDPLVSPRAKAAVALDLGQADKALTDGADEELQLLNCCARIERAVRRG</sequence>
<dbReference type="PANTHER" id="PTHR11669">
    <property type="entry name" value="REPLICATION FACTOR C / DNA POLYMERASE III GAMMA-TAU SUBUNIT"/>
    <property type="match status" value="1"/>
</dbReference>
<dbReference type="InterPro" id="IPR003959">
    <property type="entry name" value="ATPase_AAA_core"/>
</dbReference>
<dbReference type="Gene3D" id="3.40.50.300">
    <property type="entry name" value="P-loop containing nucleotide triphosphate hydrolases"/>
    <property type="match status" value="1"/>
</dbReference>
<dbReference type="SUPFAM" id="SSF48019">
    <property type="entry name" value="post-AAA+ oligomerization domain-like"/>
    <property type="match status" value="1"/>
</dbReference>
<evidence type="ECO:0000313" key="11">
    <source>
        <dbReference type="Proteomes" id="UP000199069"/>
    </source>
</evidence>
<evidence type="ECO:0000256" key="4">
    <source>
        <dbReference type="ARBA" id="ARBA00022741"/>
    </source>
</evidence>
<evidence type="ECO:0000256" key="5">
    <source>
        <dbReference type="ARBA" id="ARBA00022840"/>
    </source>
</evidence>
<name>A0A0K3CHC9_RHOTO</name>
<reference evidence="10 11" key="1">
    <citation type="submission" date="2015-07" db="EMBL/GenBank/DDBJ databases">
        <authorList>
            <person name="Cajimat M.N.B."/>
            <person name="Milazzo M.L."/>
            <person name="Fulhorst C.F."/>
        </authorList>
    </citation>
    <scope>NUCLEOTIDE SEQUENCE [LARGE SCALE GENOMIC DNA]</scope>
    <source>
        <strain evidence="10">Single colony</strain>
    </source>
</reference>
<gene>
    <name evidence="10" type="primary">FGENESH: predicted gene_7.258</name>
    <name evidence="10" type="ORF">BN2166_0038730</name>
</gene>
<dbReference type="GO" id="GO:0005663">
    <property type="term" value="C:DNA replication factor C complex"/>
    <property type="evidence" value="ECO:0007669"/>
    <property type="project" value="TreeGrafter"/>
</dbReference>
<dbReference type="GO" id="GO:0006271">
    <property type="term" value="P:DNA strand elongation involved in DNA replication"/>
    <property type="evidence" value="ECO:0007669"/>
    <property type="project" value="UniProtKB-ARBA"/>
</dbReference>
<dbReference type="PANTHER" id="PTHR11669:SF20">
    <property type="entry name" value="REPLICATION FACTOR C SUBUNIT 4"/>
    <property type="match status" value="1"/>
</dbReference>
<dbReference type="InterPro" id="IPR008921">
    <property type="entry name" value="DNA_pol3_clamp-load_cplx_C"/>
</dbReference>
<accession>A0A0K3CHC9</accession>
<protein>
    <recommendedName>
        <fullName evidence="7">Replication factor C subunit 2</fullName>
    </recommendedName>
</protein>
<feature type="region of interest" description="Disordered" evidence="8">
    <location>
        <begin position="20"/>
        <end position="62"/>
    </location>
</feature>
<feature type="compositionally biased region" description="Low complexity" evidence="8">
    <location>
        <begin position="20"/>
        <end position="31"/>
    </location>
</feature>
<evidence type="ECO:0000259" key="9">
    <source>
        <dbReference type="SMART" id="SM00382"/>
    </source>
</evidence>
<dbReference type="CDD" id="cd00009">
    <property type="entry name" value="AAA"/>
    <property type="match status" value="1"/>
</dbReference>
<dbReference type="Pfam" id="PF00004">
    <property type="entry name" value="AAA"/>
    <property type="match status" value="1"/>
</dbReference>
<dbReference type="SMART" id="SM00382">
    <property type="entry name" value="AAA"/>
    <property type="match status" value="1"/>
</dbReference>
<dbReference type="GO" id="GO:0003677">
    <property type="term" value="F:DNA binding"/>
    <property type="evidence" value="ECO:0007669"/>
    <property type="project" value="InterPro"/>
</dbReference>
<dbReference type="InterPro" id="IPR047854">
    <property type="entry name" value="RFC_lid"/>
</dbReference>
<keyword evidence="4" id="KW-0547">Nucleotide-binding</keyword>
<keyword evidence="3" id="KW-0235">DNA replication</keyword>
<comment type="similarity">
    <text evidence="2">Belongs to the activator 1 small subunits family.</text>
</comment>
<dbReference type="InterPro" id="IPR003593">
    <property type="entry name" value="AAA+_ATPase"/>
</dbReference>
<dbReference type="Proteomes" id="UP000199069">
    <property type="component" value="Unassembled WGS sequence"/>
</dbReference>
<dbReference type="EMBL" id="CWKI01000007">
    <property type="protein sequence ID" value="CTR08012.1"/>
    <property type="molecule type" value="Genomic_DNA"/>
</dbReference>
<feature type="domain" description="AAA+ ATPase" evidence="9">
    <location>
        <begin position="104"/>
        <end position="237"/>
    </location>
</feature>
<organism evidence="10 11">
    <name type="scientific">Rhodotorula toruloides</name>
    <name type="common">Yeast</name>
    <name type="synonym">Rhodosporidium toruloides</name>
    <dbReference type="NCBI Taxonomy" id="5286"/>
    <lineage>
        <taxon>Eukaryota</taxon>
        <taxon>Fungi</taxon>
        <taxon>Dikarya</taxon>
        <taxon>Basidiomycota</taxon>
        <taxon>Pucciniomycotina</taxon>
        <taxon>Microbotryomycetes</taxon>
        <taxon>Sporidiobolales</taxon>
        <taxon>Sporidiobolaceae</taxon>
        <taxon>Rhodotorula</taxon>
    </lineage>
</organism>
<evidence type="ECO:0000256" key="7">
    <source>
        <dbReference type="ARBA" id="ARBA00040745"/>
    </source>
</evidence>
<dbReference type="OMA" id="GCQSGSF"/>
<dbReference type="GO" id="GO:0005524">
    <property type="term" value="F:ATP binding"/>
    <property type="evidence" value="ECO:0007669"/>
    <property type="project" value="UniProtKB-KW"/>
</dbReference>
<evidence type="ECO:0000256" key="1">
    <source>
        <dbReference type="ARBA" id="ARBA00004123"/>
    </source>
</evidence>
<keyword evidence="11" id="KW-1185">Reference proteome</keyword>
<dbReference type="InterPro" id="IPR013748">
    <property type="entry name" value="Rep_factorC_C"/>
</dbReference>
<dbReference type="GO" id="GO:0016887">
    <property type="term" value="F:ATP hydrolysis activity"/>
    <property type="evidence" value="ECO:0007669"/>
    <property type="project" value="InterPro"/>
</dbReference>
<dbReference type="CDD" id="cd18140">
    <property type="entry name" value="HLD_clamp_RFC"/>
    <property type="match status" value="1"/>
</dbReference>
<evidence type="ECO:0000256" key="6">
    <source>
        <dbReference type="ARBA" id="ARBA00023242"/>
    </source>
</evidence>
<feature type="compositionally biased region" description="Acidic residues" evidence="8">
    <location>
        <begin position="32"/>
        <end position="42"/>
    </location>
</feature>
<evidence type="ECO:0000256" key="3">
    <source>
        <dbReference type="ARBA" id="ARBA00022705"/>
    </source>
</evidence>
<evidence type="ECO:0000313" key="10">
    <source>
        <dbReference type="EMBL" id="CTR08012.1"/>
    </source>
</evidence>
<dbReference type="Gene3D" id="1.20.272.10">
    <property type="match status" value="1"/>
</dbReference>
<dbReference type="InterPro" id="IPR027417">
    <property type="entry name" value="P-loop_NTPase"/>
</dbReference>
<dbReference type="InterPro" id="IPR050238">
    <property type="entry name" value="DNA_Rep/Repair_Clamp_Loader"/>
</dbReference>
<comment type="subcellular location">
    <subcellularLocation>
        <location evidence="1">Nucleus</location>
    </subcellularLocation>
</comment>
<dbReference type="Pfam" id="PF08542">
    <property type="entry name" value="Rep_fac_C"/>
    <property type="match status" value="1"/>
</dbReference>
<dbReference type="FunFam" id="1.20.272.10:FF:000011">
    <property type="entry name" value="Replication factor C subunit 2"/>
    <property type="match status" value="1"/>
</dbReference>
<dbReference type="GO" id="GO:0005634">
    <property type="term" value="C:nucleus"/>
    <property type="evidence" value="ECO:0007669"/>
    <property type="project" value="UniProtKB-SubCell"/>
</dbReference>
<dbReference type="SUPFAM" id="SSF52540">
    <property type="entry name" value="P-loop containing nucleoside triphosphate hydrolases"/>
    <property type="match status" value="1"/>
</dbReference>
<evidence type="ECO:0000256" key="2">
    <source>
        <dbReference type="ARBA" id="ARBA00005378"/>
    </source>
</evidence>